<evidence type="ECO:0000259" key="9">
    <source>
        <dbReference type="PROSITE" id="PS52029"/>
    </source>
</evidence>
<evidence type="ECO:0000256" key="5">
    <source>
        <dbReference type="ARBA" id="ARBA00022801"/>
    </source>
</evidence>
<comment type="pathway">
    <text evidence="1">Cell wall biogenesis; peptidoglycan biosynthesis.</text>
</comment>
<evidence type="ECO:0000256" key="1">
    <source>
        <dbReference type="ARBA" id="ARBA00004752"/>
    </source>
</evidence>
<dbReference type="FunFam" id="2.40.440.10:FF:000002">
    <property type="entry name" value="L,D-transpeptidase ErfK/SrfK"/>
    <property type="match status" value="1"/>
</dbReference>
<dbReference type="AlphaFoldDB" id="A0A3B0RT33"/>
<dbReference type="CDD" id="cd16913">
    <property type="entry name" value="YkuD_like"/>
    <property type="match status" value="1"/>
</dbReference>
<dbReference type="PROSITE" id="PS52029">
    <property type="entry name" value="LD_TPASE"/>
    <property type="match status" value="1"/>
</dbReference>
<proteinExistence type="inferred from homology"/>
<dbReference type="GO" id="GO:0005576">
    <property type="term" value="C:extracellular region"/>
    <property type="evidence" value="ECO:0007669"/>
    <property type="project" value="TreeGrafter"/>
</dbReference>
<sequence>MQFKSLVALGAVATMLTLPATTQAQTKFNFTSSVIHSGSGSSSSAGGYGYRGKTTVSFSRKLKPGTILIKTAERRLYYVLPGGKAIKYGIGVGRPGFTWKGRNRISRKAEWPSWTPPAAMRAREKKKGIILPVTMKGGINNPLGARALYLGSTIYRIHGTNAARTIGGAVSSGCIRMLNSEVKELYAKVRVGTRVIVE</sequence>
<keyword evidence="6" id="KW-0133">Cell shape</keyword>
<protein>
    <submittedName>
        <fullName evidence="10">ErfK/YbiS/YcfS/YnhG</fullName>
    </submittedName>
</protein>
<dbReference type="InterPro" id="IPR005490">
    <property type="entry name" value="LD_TPept_cat_dom"/>
</dbReference>
<dbReference type="GO" id="GO:0071555">
    <property type="term" value="P:cell wall organization"/>
    <property type="evidence" value="ECO:0007669"/>
    <property type="project" value="UniProtKB-KW"/>
</dbReference>
<dbReference type="EMBL" id="UOEC01000010">
    <property type="protein sequence ID" value="VAV86625.1"/>
    <property type="molecule type" value="Genomic_DNA"/>
</dbReference>
<keyword evidence="8" id="KW-0961">Cell wall biogenesis/degradation</keyword>
<dbReference type="Pfam" id="PF03734">
    <property type="entry name" value="YkuD"/>
    <property type="match status" value="1"/>
</dbReference>
<organism evidence="10">
    <name type="scientific">hydrothermal vent metagenome</name>
    <dbReference type="NCBI Taxonomy" id="652676"/>
    <lineage>
        <taxon>unclassified sequences</taxon>
        <taxon>metagenomes</taxon>
        <taxon>ecological metagenomes</taxon>
    </lineage>
</organism>
<evidence type="ECO:0000256" key="7">
    <source>
        <dbReference type="ARBA" id="ARBA00022984"/>
    </source>
</evidence>
<dbReference type="InterPro" id="IPR038063">
    <property type="entry name" value="Transpep_catalytic_dom"/>
</dbReference>
<evidence type="ECO:0000256" key="6">
    <source>
        <dbReference type="ARBA" id="ARBA00022960"/>
    </source>
</evidence>
<dbReference type="PANTHER" id="PTHR30582:SF24">
    <property type="entry name" value="L,D-TRANSPEPTIDASE ERFK_SRFK-RELATED"/>
    <property type="match status" value="1"/>
</dbReference>
<dbReference type="UniPathway" id="UPA00219"/>
<dbReference type="SUPFAM" id="SSF141523">
    <property type="entry name" value="L,D-transpeptidase catalytic domain-like"/>
    <property type="match status" value="1"/>
</dbReference>
<dbReference type="GO" id="GO:0016757">
    <property type="term" value="F:glycosyltransferase activity"/>
    <property type="evidence" value="ECO:0007669"/>
    <property type="project" value="UniProtKB-KW"/>
</dbReference>
<evidence type="ECO:0000313" key="10">
    <source>
        <dbReference type="EMBL" id="VAV86625.1"/>
    </source>
</evidence>
<reference evidence="10" key="1">
    <citation type="submission" date="2018-06" db="EMBL/GenBank/DDBJ databases">
        <authorList>
            <person name="Zhirakovskaya E."/>
        </authorList>
    </citation>
    <scope>NUCLEOTIDE SEQUENCE</scope>
</reference>
<keyword evidence="7" id="KW-0573">Peptidoglycan synthesis</keyword>
<dbReference type="PANTHER" id="PTHR30582">
    <property type="entry name" value="L,D-TRANSPEPTIDASE"/>
    <property type="match status" value="1"/>
</dbReference>
<keyword evidence="4" id="KW-0808">Transferase</keyword>
<dbReference type="GO" id="GO:0008360">
    <property type="term" value="P:regulation of cell shape"/>
    <property type="evidence" value="ECO:0007669"/>
    <property type="project" value="UniProtKB-KW"/>
</dbReference>
<evidence type="ECO:0000256" key="2">
    <source>
        <dbReference type="ARBA" id="ARBA00005992"/>
    </source>
</evidence>
<gene>
    <name evidence="10" type="ORF">MNBD_ALPHA08-543</name>
</gene>
<feature type="domain" description="L,D-TPase catalytic" evidence="9">
    <location>
        <begin position="65"/>
        <end position="198"/>
    </location>
</feature>
<dbReference type="Gene3D" id="2.40.440.10">
    <property type="entry name" value="L,D-transpeptidase catalytic domain-like"/>
    <property type="match status" value="1"/>
</dbReference>
<evidence type="ECO:0000256" key="3">
    <source>
        <dbReference type="ARBA" id="ARBA00022676"/>
    </source>
</evidence>
<keyword evidence="5" id="KW-0378">Hydrolase</keyword>
<keyword evidence="3" id="KW-0328">Glycosyltransferase</keyword>
<name>A0A3B0RT33_9ZZZZ</name>
<dbReference type="GO" id="GO:0071972">
    <property type="term" value="F:peptidoglycan L,D-transpeptidase activity"/>
    <property type="evidence" value="ECO:0007669"/>
    <property type="project" value="TreeGrafter"/>
</dbReference>
<evidence type="ECO:0000256" key="8">
    <source>
        <dbReference type="ARBA" id="ARBA00023316"/>
    </source>
</evidence>
<accession>A0A3B0RT33</accession>
<dbReference type="InterPro" id="IPR050979">
    <property type="entry name" value="LD-transpeptidase"/>
</dbReference>
<evidence type="ECO:0000256" key="4">
    <source>
        <dbReference type="ARBA" id="ARBA00022679"/>
    </source>
</evidence>
<comment type="similarity">
    <text evidence="2">Belongs to the YkuD family.</text>
</comment>
<dbReference type="GO" id="GO:0018104">
    <property type="term" value="P:peptidoglycan-protein cross-linking"/>
    <property type="evidence" value="ECO:0007669"/>
    <property type="project" value="TreeGrafter"/>
</dbReference>